<dbReference type="EMBL" id="JAFLWW010000002">
    <property type="protein sequence ID" value="MBT1155742.1"/>
    <property type="molecule type" value="Genomic_DNA"/>
</dbReference>
<gene>
    <name evidence="2" type="ORF">J1C56_09070</name>
</gene>
<reference evidence="2" key="2">
    <citation type="submission" date="2021-03" db="EMBL/GenBank/DDBJ databases">
        <authorList>
            <person name="Artuso I."/>
            <person name="Turrini P."/>
            <person name="Pirolo M."/>
            <person name="Lugli G.A."/>
            <person name="Ventura M."/>
            <person name="Visca P."/>
        </authorList>
    </citation>
    <scope>NUCLEOTIDE SEQUENCE</scope>
    <source>
        <strain evidence="2">LMG 26462</strain>
    </source>
</reference>
<evidence type="ECO:0000256" key="1">
    <source>
        <dbReference type="SAM" id="MobiDB-lite"/>
    </source>
</evidence>
<accession>A0A9X1A9J9</accession>
<reference evidence="2" key="1">
    <citation type="journal article" date="2021" name="Microorganisms">
        <title>Phylogenomic Reconstruction and Metabolic Potential of the Genus Aminobacter.</title>
        <authorList>
            <person name="Artuso I."/>
            <person name="Turrini P."/>
            <person name="Pirolo M."/>
            <person name="Lugli G.A."/>
            <person name="Ventura M."/>
            <person name="Visca P."/>
        </authorList>
    </citation>
    <scope>NUCLEOTIDE SEQUENCE</scope>
    <source>
        <strain evidence="2">LMG 26462</strain>
    </source>
</reference>
<dbReference type="RefSeq" id="WP_214388053.1">
    <property type="nucleotide sequence ID" value="NZ_JAFLWW010000002.1"/>
</dbReference>
<protein>
    <submittedName>
        <fullName evidence="2">Uncharacterized protein</fullName>
    </submittedName>
</protein>
<dbReference type="AlphaFoldDB" id="A0A9X1A9J9"/>
<dbReference type="Proteomes" id="UP001138921">
    <property type="component" value="Unassembled WGS sequence"/>
</dbReference>
<evidence type="ECO:0000313" key="3">
    <source>
        <dbReference type="Proteomes" id="UP001138921"/>
    </source>
</evidence>
<sequence length="109" mass="12572">MTSYQWIDLEDGRSVYRKVETYQPKRSHLACPMVATDSMEPVQSMLDGKTYDSKSALRSTYRAAGMVEVGNDPARLRPRKRPRPDRKAIKDTVQKAKARFDRGERVRPN</sequence>
<feature type="region of interest" description="Disordered" evidence="1">
    <location>
        <begin position="72"/>
        <end position="109"/>
    </location>
</feature>
<feature type="compositionally biased region" description="Basic and acidic residues" evidence="1">
    <location>
        <begin position="85"/>
        <end position="109"/>
    </location>
</feature>
<keyword evidence="3" id="KW-1185">Reference proteome</keyword>
<proteinExistence type="predicted"/>
<comment type="caution">
    <text evidence="2">The sequence shown here is derived from an EMBL/GenBank/DDBJ whole genome shotgun (WGS) entry which is preliminary data.</text>
</comment>
<organism evidence="2 3">
    <name type="scientific">Aminobacter anthyllidis</name>
    <dbReference type="NCBI Taxonomy" id="1035067"/>
    <lineage>
        <taxon>Bacteria</taxon>
        <taxon>Pseudomonadati</taxon>
        <taxon>Pseudomonadota</taxon>
        <taxon>Alphaproteobacteria</taxon>
        <taxon>Hyphomicrobiales</taxon>
        <taxon>Phyllobacteriaceae</taxon>
        <taxon>Aminobacter</taxon>
    </lineage>
</organism>
<evidence type="ECO:0000313" key="2">
    <source>
        <dbReference type="EMBL" id="MBT1155742.1"/>
    </source>
</evidence>
<name>A0A9X1A9J9_9HYPH</name>